<dbReference type="NCBIfam" id="NF007495">
    <property type="entry name" value="PRK10089.1-4"/>
    <property type="match status" value="1"/>
</dbReference>
<dbReference type="GO" id="GO:0000049">
    <property type="term" value="F:tRNA binding"/>
    <property type="evidence" value="ECO:0007669"/>
    <property type="project" value="UniProtKB-UniRule"/>
</dbReference>
<accession>A0A5C5WL51</accession>
<dbReference type="InterPro" id="IPR051270">
    <property type="entry name" value="Tyrosine-tRNA_ligase_regulator"/>
</dbReference>
<dbReference type="AlphaFoldDB" id="A0A5C5WL51"/>
<dbReference type="InterPro" id="IPR012340">
    <property type="entry name" value="NA-bd_OB-fold"/>
</dbReference>
<protein>
    <submittedName>
        <fullName evidence="5">tRNA-binding protein YgjH</fullName>
    </submittedName>
</protein>
<evidence type="ECO:0000259" key="4">
    <source>
        <dbReference type="PROSITE" id="PS50886"/>
    </source>
</evidence>
<dbReference type="RefSeq" id="WP_146516004.1">
    <property type="nucleotide sequence ID" value="NZ_SJPI01000002.1"/>
</dbReference>
<dbReference type="PANTHER" id="PTHR11586">
    <property type="entry name" value="TRNA-AMINOACYLATION COFACTOR ARC1 FAMILY MEMBER"/>
    <property type="match status" value="1"/>
</dbReference>
<dbReference type="NCBIfam" id="TIGR02222">
    <property type="entry name" value="chap_CsaA"/>
    <property type="match status" value="1"/>
</dbReference>
<dbReference type="SUPFAM" id="SSF50249">
    <property type="entry name" value="Nucleic acid-binding proteins"/>
    <property type="match status" value="1"/>
</dbReference>
<proteinExistence type="predicted"/>
<dbReference type="InterPro" id="IPR037079">
    <property type="entry name" value="AF2212/PG0164-like_sf"/>
</dbReference>
<dbReference type="Gene3D" id="2.40.50.140">
    <property type="entry name" value="Nucleic acid-binding proteins"/>
    <property type="match status" value="1"/>
</dbReference>
<dbReference type="CDD" id="cd02798">
    <property type="entry name" value="tRNA_bind_CsaA"/>
    <property type="match status" value="1"/>
</dbReference>
<dbReference type="Pfam" id="PF08922">
    <property type="entry name" value="DUF1905"/>
    <property type="match status" value="1"/>
</dbReference>
<keyword evidence="2 3" id="KW-0694">RNA-binding</keyword>
<dbReference type="Pfam" id="PF01588">
    <property type="entry name" value="tRNA_bind"/>
    <property type="match status" value="1"/>
</dbReference>
<name>A0A5C5WL51_9BACT</name>
<feature type="domain" description="TRNA-binding" evidence="4">
    <location>
        <begin position="159"/>
        <end position="263"/>
    </location>
</feature>
<dbReference type="SUPFAM" id="SSF141694">
    <property type="entry name" value="AF2212/PG0164-like"/>
    <property type="match status" value="1"/>
</dbReference>
<organism evidence="5 6">
    <name type="scientific">Rubripirellula amarantea</name>
    <dbReference type="NCBI Taxonomy" id="2527999"/>
    <lineage>
        <taxon>Bacteria</taxon>
        <taxon>Pseudomonadati</taxon>
        <taxon>Planctomycetota</taxon>
        <taxon>Planctomycetia</taxon>
        <taxon>Pirellulales</taxon>
        <taxon>Pirellulaceae</taxon>
        <taxon>Rubripirellula</taxon>
    </lineage>
</organism>
<evidence type="ECO:0000313" key="6">
    <source>
        <dbReference type="Proteomes" id="UP000316598"/>
    </source>
</evidence>
<dbReference type="InterPro" id="IPR002547">
    <property type="entry name" value="tRNA-bd_dom"/>
</dbReference>
<dbReference type="Pfam" id="PF13376">
    <property type="entry name" value="OmdA"/>
    <property type="match status" value="1"/>
</dbReference>
<evidence type="ECO:0000313" key="5">
    <source>
        <dbReference type="EMBL" id="TWT50849.1"/>
    </source>
</evidence>
<evidence type="ECO:0000256" key="3">
    <source>
        <dbReference type="PROSITE-ProRule" id="PRU00209"/>
    </source>
</evidence>
<dbReference type="NCBIfam" id="NF007494">
    <property type="entry name" value="PRK10089.1-3"/>
    <property type="match status" value="1"/>
</dbReference>
<dbReference type="OrthoDB" id="9794564at2"/>
<gene>
    <name evidence="5" type="primary">ygjH_1</name>
    <name evidence="5" type="ORF">Pla22_35920</name>
</gene>
<dbReference type="EMBL" id="SJPI01000002">
    <property type="protein sequence ID" value="TWT50849.1"/>
    <property type="molecule type" value="Genomic_DNA"/>
</dbReference>
<sequence length="263" mass="29300">MSEYPYNFEVKIDSTLVYLPKHIVSKIDFSKSKRLRIDGEINGIRIECGLMPDKGKWGFLVSKKLQKLCGISPGDTASISFDIADSESVVVPVELQHSLDANNSAMSVWQQWTAGKRRAYCLRIDSAKRPETREKRVDEVIAILLAERGMQTGVTTWQDFQKLDMRAGTITAAKPFKDAHKPAYQVSVDFGGKIGLKRTSAQITDHYSVDELIGRQIIGVLSFAPKQIGKFMSEFLIVGFYREDGTVVLAVPDDRVPNGAKLA</sequence>
<dbReference type="Gene3D" id="2.40.30.100">
    <property type="entry name" value="AF2212/PG0164-like"/>
    <property type="match status" value="1"/>
</dbReference>
<dbReference type="InterPro" id="IPR015018">
    <property type="entry name" value="DUF1905"/>
</dbReference>
<evidence type="ECO:0000256" key="2">
    <source>
        <dbReference type="ARBA" id="ARBA00022884"/>
    </source>
</evidence>
<dbReference type="FunFam" id="2.40.50.140:FF:000165">
    <property type="entry name" value="Chaperone CsaA"/>
    <property type="match status" value="1"/>
</dbReference>
<dbReference type="Proteomes" id="UP000316598">
    <property type="component" value="Unassembled WGS sequence"/>
</dbReference>
<dbReference type="InterPro" id="IPR008231">
    <property type="entry name" value="CsaA"/>
</dbReference>
<evidence type="ECO:0000256" key="1">
    <source>
        <dbReference type="ARBA" id="ARBA00022555"/>
    </source>
</evidence>
<reference evidence="5 6" key="1">
    <citation type="submission" date="2019-02" db="EMBL/GenBank/DDBJ databases">
        <title>Deep-cultivation of Planctomycetes and their phenomic and genomic characterization uncovers novel biology.</title>
        <authorList>
            <person name="Wiegand S."/>
            <person name="Jogler M."/>
            <person name="Boedeker C."/>
            <person name="Pinto D."/>
            <person name="Vollmers J."/>
            <person name="Rivas-Marin E."/>
            <person name="Kohn T."/>
            <person name="Peeters S.H."/>
            <person name="Heuer A."/>
            <person name="Rast P."/>
            <person name="Oberbeckmann S."/>
            <person name="Bunk B."/>
            <person name="Jeske O."/>
            <person name="Meyerdierks A."/>
            <person name="Storesund J.E."/>
            <person name="Kallscheuer N."/>
            <person name="Luecker S."/>
            <person name="Lage O.M."/>
            <person name="Pohl T."/>
            <person name="Merkel B.J."/>
            <person name="Hornburger P."/>
            <person name="Mueller R.-W."/>
            <person name="Bruemmer F."/>
            <person name="Labrenz M."/>
            <person name="Spormann A.M."/>
            <person name="Op Den Camp H."/>
            <person name="Overmann J."/>
            <person name="Amann R."/>
            <person name="Jetten M.S.M."/>
            <person name="Mascher T."/>
            <person name="Medema M.H."/>
            <person name="Devos D.P."/>
            <person name="Kaster A.-K."/>
            <person name="Ovreas L."/>
            <person name="Rohde M."/>
            <person name="Galperin M.Y."/>
            <person name="Jogler C."/>
        </authorList>
    </citation>
    <scope>NUCLEOTIDE SEQUENCE [LARGE SCALE GENOMIC DNA]</scope>
    <source>
        <strain evidence="5 6">Pla22</strain>
    </source>
</reference>
<keyword evidence="6" id="KW-1185">Reference proteome</keyword>
<dbReference type="PROSITE" id="PS50886">
    <property type="entry name" value="TRBD"/>
    <property type="match status" value="1"/>
</dbReference>
<dbReference type="PANTHER" id="PTHR11586:SF37">
    <property type="entry name" value="TRNA-BINDING DOMAIN-CONTAINING PROTEIN"/>
    <property type="match status" value="1"/>
</dbReference>
<keyword evidence="1 3" id="KW-0820">tRNA-binding</keyword>
<comment type="caution">
    <text evidence="5">The sequence shown here is derived from an EMBL/GenBank/DDBJ whole genome shotgun (WGS) entry which is preliminary data.</text>
</comment>